<dbReference type="RefSeq" id="WP_212507109.1">
    <property type="nucleotide sequence ID" value="NZ_CP060696.1"/>
</dbReference>
<feature type="region of interest" description="Disordered" evidence="1">
    <location>
        <begin position="1"/>
        <end position="25"/>
    </location>
</feature>
<protein>
    <submittedName>
        <fullName evidence="2">Uncharacterized protein</fullName>
    </submittedName>
</protein>
<dbReference type="EMBL" id="CP060696">
    <property type="protein sequence ID" value="QNO18044.1"/>
    <property type="molecule type" value="Genomic_DNA"/>
</dbReference>
<evidence type="ECO:0000313" key="3">
    <source>
        <dbReference type="Proteomes" id="UP000516046"/>
    </source>
</evidence>
<keyword evidence="3" id="KW-1185">Reference proteome</keyword>
<gene>
    <name evidence="2" type="ORF">H6X83_14200</name>
</gene>
<evidence type="ECO:0000313" key="2">
    <source>
        <dbReference type="EMBL" id="QNO18044.1"/>
    </source>
</evidence>
<reference evidence="2 3" key="1">
    <citation type="submission" date="2020-08" db="EMBL/GenBank/DDBJ databases">
        <authorList>
            <person name="Ren C."/>
            <person name="Gu Y."/>
            <person name="Xu Y."/>
        </authorList>
    </citation>
    <scope>NUCLEOTIDE SEQUENCE [LARGE SCALE GENOMIC DNA]</scope>
    <source>
        <strain evidence="2 3">LBM18003</strain>
    </source>
</reference>
<name>A0A7G9WH82_9FIRM</name>
<dbReference type="KEGG" id="caml:H6X83_14200"/>
<evidence type="ECO:0000256" key="1">
    <source>
        <dbReference type="SAM" id="MobiDB-lite"/>
    </source>
</evidence>
<dbReference type="Proteomes" id="UP000516046">
    <property type="component" value="Chromosome"/>
</dbReference>
<organism evidence="2 3">
    <name type="scientific">Caproicibacterium amylolyticum</name>
    <dbReference type="NCBI Taxonomy" id="2766537"/>
    <lineage>
        <taxon>Bacteria</taxon>
        <taxon>Bacillati</taxon>
        <taxon>Bacillota</taxon>
        <taxon>Clostridia</taxon>
        <taxon>Eubacteriales</taxon>
        <taxon>Oscillospiraceae</taxon>
        <taxon>Caproicibacterium</taxon>
    </lineage>
</organism>
<dbReference type="AlphaFoldDB" id="A0A7G9WH82"/>
<sequence length="71" mass="7803">MQNRKSNGFGNVPMPQNPQNVTPEQVQQLLNSLPQADKARIESVLQNKEATQKLLSTPQAQALMKKFGGGK</sequence>
<proteinExistence type="predicted"/>
<accession>A0A7G9WH82</accession>